<evidence type="ECO:0000313" key="4">
    <source>
        <dbReference type="Proteomes" id="UP001270362"/>
    </source>
</evidence>
<feature type="compositionally biased region" description="Low complexity" evidence="2">
    <location>
        <begin position="334"/>
        <end position="351"/>
    </location>
</feature>
<dbReference type="AlphaFoldDB" id="A0AAE0X267"/>
<dbReference type="EMBL" id="JAULSO010000004">
    <property type="protein sequence ID" value="KAK3683331.1"/>
    <property type="molecule type" value="Genomic_DNA"/>
</dbReference>
<name>A0AAE0X267_9PEZI</name>
<organism evidence="3 4">
    <name type="scientific">Podospora appendiculata</name>
    <dbReference type="NCBI Taxonomy" id="314037"/>
    <lineage>
        <taxon>Eukaryota</taxon>
        <taxon>Fungi</taxon>
        <taxon>Dikarya</taxon>
        <taxon>Ascomycota</taxon>
        <taxon>Pezizomycotina</taxon>
        <taxon>Sordariomycetes</taxon>
        <taxon>Sordariomycetidae</taxon>
        <taxon>Sordariales</taxon>
        <taxon>Podosporaceae</taxon>
        <taxon>Podospora</taxon>
    </lineage>
</organism>
<feature type="compositionally biased region" description="Basic and acidic residues" evidence="2">
    <location>
        <begin position="370"/>
        <end position="386"/>
    </location>
</feature>
<evidence type="ECO:0000256" key="1">
    <source>
        <dbReference type="SAM" id="Coils"/>
    </source>
</evidence>
<keyword evidence="1" id="KW-0175">Coiled coil</keyword>
<accession>A0AAE0X267</accession>
<protein>
    <submittedName>
        <fullName evidence="3">Uncharacterized protein</fullName>
    </submittedName>
</protein>
<evidence type="ECO:0000313" key="3">
    <source>
        <dbReference type="EMBL" id="KAK3683331.1"/>
    </source>
</evidence>
<evidence type="ECO:0000256" key="2">
    <source>
        <dbReference type="SAM" id="MobiDB-lite"/>
    </source>
</evidence>
<feature type="compositionally biased region" description="Basic and acidic residues" evidence="2">
    <location>
        <begin position="399"/>
        <end position="411"/>
    </location>
</feature>
<reference evidence="3" key="1">
    <citation type="journal article" date="2023" name="Mol. Phylogenet. Evol.">
        <title>Genome-scale phylogeny and comparative genomics of the fungal order Sordariales.</title>
        <authorList>
            <person name="Hensen N."/>
            <person name="Bonometti L."/>
            <person name="Westerberg I."/>
            <person name="Brannstrom I.O."/>
            <person name="Guillou S."/>
            <person name="Cros-Aarteil S."/>
            <person name="Calhoun S."/>
            <person name="Haridas S."/>
            <person name="Kuo A."/>
            <person name="Mondo S."/>
            <person name="Pangilinan J."/>
            <person name="Riley R."/>
            <person name="LaButti K."/>
            <person name="Andreopoulos B."/>
            <person name="Lipzen A."/>
            <person name="Chen C."/>
            <person name="Yan M."/>
            <person name="Daum C."/>
            <person name="Ng V."/>
            <person name="Clum A."/>
            <person name="Steindorff A."/>
            <person name="Ohm R.A."/>
            <person name="Martin F."/>
            <person name="Silar P."/>
            <person name="Natvig D.O."/>
            <person name="Lalanne C."/>
            <person name="Gautier V."/>
            <person name="Ament-Velasquez S.L."/>
            <person name="Kruys A."/>
            <person name="Hutchinson M.I."/>
            <person name="Powell A.J."/>
            <person name="Barry K."/>
            <person name="Miller A.N."/>
            <person name="Grigoriev I.V."/>
            <person name="Debuchy R."/>
            <person name="Gladieux P."/>
            <person name="Hiltunen Thoren M."/>
            <person name="Johannesson H."/>
        </authorList>
    </citation>
    <scope>NUCLEOTIDE SEQUENCE</scope>
    <source>
        <strain evidence="3">CBS 314.62</strain>
    </source>
</reference>
<keyword evidence="4" id="KW-1185">Reference proteome</keyword>
<feature type="compositionally biased region" description="Polar residues" evidence="2">
    <location>
        <begin position="246"/>
        <end position="255"/>
    </location>
</feature>
<feature type="compositionally biased region" description="Low complexity" evidence="2">
    <location>
        <begin position="257"/>
        <end position="266"/>
    </location>
</feature>
<sequence>MRRINKLIGNTDGPAEPSKLLSHKEMKKYGADGFRSAPINVLLRLPDETLYNLPAEVIERIPQESLRVMPKEVLAKLSPETLSQLGPETLGRLPTECLQQLHPKVLAGLPLGHLSKLPPPTLGAVLPYLDMKTLMLFSRHTFAKVDGLALVRIRADYLNCLSNDVLSDLYNRLPREIFVQLSPIVLQRYPQSFFENIPIEAWQKLSLEGISNLPPQARDAMPAELHVQPGRIGSPTERVPLERTASDSTSTSTYQRPAIPALDAQQLPPPPPPPPPSLSAPNGNGILVPARSMPGPFSRQPPRAQAGSDQSRDRPPLSSENLTLNGKPSRRSTSQPPVARSRPPSSASIPPNDGPGWSKAALATFASRSAAERPGVERKDSHDARDPPPPTRHALPKTPDSEHSSDQDRDPWPAVSGPGHGSKHDDPQAPVDSNLNSQGQQDRWIGKLNEDFINLSIAHKSIVERLFKYMEKNQPKNVYDRNKDDPVELITSYCEEALDSAQHNFKLINETFEQHKQLQIDYENEKRGGEALQLKLETEQQRIRYLEDKVGQLEGEIKEYKGDLIRASGREADYQTAAASQQNEISRLQNVNADLDKRLEKATKKVETTLLNQQSAINTHTATLRGQIQNLETQLTTQRNEYGNKIETHRIYYQGEIDKKQALLEQQDADRQYDVEQLNAAHEASLTSQAQDHQFELEQLDATHRAQLHKQAQDHQLALGQIDSAHQDQLEKHGQAYELVIREKDTELQDLQARYTADTQALQARYDTDTQALQAKYTTDMQALQTQHAEHIKKQRAMYEEQSQRERADYEAQFAHKQAAHEKELRKLTKAHDDNVVHLRERVASLENDLVDNSDDFRPASDDTLRLKYRDLKKWVETITEPFNLGVTNVALSGGRLDPTRFLEREGKNQLRFLLRSVVWARIMEGFFSAPFGFGALGSGGGRAMLMGLYMAWRRLFGLDSGLAGAAPAASSGHAPDESFRLFQTDKEANRWRSATFQSIMMAVMPKNHKKGAAGTPSNTVIVQPYLDNRQKVHDQILLDLAEVCSSGVSSDIEEKVVDIVRLAGELALEFGSQRAGLGLHMPARGEGVKIGPEFVDCVDDDEARGVVEEVDLVVSPKLFRVGDGRNDLKVWKIIFPGEIYPRRS</sequence>
<feature type="compositionally biased region" description="Pro residues" evidence="2">
    <location>
        <begin position="267"/>
        <end position="278"/>
    </location>
</feature>
<feature type="region of interest" description="Disordered" evidence="2">
    <location>
        <begin position="228"/>
        <end position="439"/>
    </location>
</feature>
<dbReference type="Proteomes" id="UP001270362">
    <property type="component" value="Unassembled WGS sequence"/>
</dbReference>
<proteinExistence type="predicted"/>
<feature type="coiled-coil region" evidence="1">
    <location>
        <begin position="529"/>
        <end position="641"/>
    </location>
</feature>
<comment type="caution">
    <text evidence="3">The sequence shown here is derived from an EMBL/GenBank/DDBJ whole genome shotgun (WGS) entry which is preliminary data.</text>
</comment>
<feature type="compositionally biased region" description="Low complexity" evidence="2">
    <location>
        <begin position="360"/>
        <end position="369"/>
    </location>
</feature>
<gene>
    <name evidence="3" type="ORF">B0T22DRAFT_483199</name>
</gene>
<reference evidence="3" key="2">
    <citation type="submission" date="2023-06" db="EMBL/GenBank/DDBJ databases">
        <authorList>
            <consortium name="Lawrence Berkeley National Laboratory"/>
            <person name="Haridas S."/>
            <person name="Hensen N."/>
            <person name="Bonometti L."/>
            <person name="Westerberg I."/>
            <person name="Brannstrom I.O."/>
            <person name="Guillou S."/>
            <person name="Cros-Aarteil S."/>
            <person name="Calhoun S."/>
            <person name="Kuo A."/>
            <person name="Mondo S."/>
            <person name="Pangilinan J."/>
            <person name="Riley R."/>
            <person name="Labutti K."/>
            <person name="Andreopoulos B."/>
            <person name="Lipzen A."/>
            <person name="Chen C."/>
            <person name="Yanf M."/>
            <person name="Daum C."/>
            <person name="Ng V."/>
            <person name="Clum A."/>
            <person name="Steindorff A."/>
            <person name="Ohm R."/>
            <person name="Martin F."/>
            <person name="Silar P."/>
            <person name="Natvig D."/>
            <person name="Lalanne C."/>
            <person name="Gautier V."/>
            <person name="Ament-Velasquez S.L."/>
            <person name="Kruys A."/>
            <person name="Hutchinson M.I."/>
            <person name="Powell A.J."/>
            <person name="Barry K."/>
            <person name="Miller A.N."/>
            <person name="Grigoriev I.V."/>
            <person name="Debuchy R."/>
            <person name="Gladieux P."/>
            <person name="Thoren M.H."/>
            <person name="Johannesson H."/>
        </authorList>
    </citation>
    <scope>NUCLEOTIDE SEQUENCE</scope>
    <source>
        <strain evidence="3">CBS 314.62</strain>
    </source>
</reference>